<sequence length="76" mass="8388">MVAVTGICTGNDDLLRVKVRNEYGLGMSELYTEKNREDPKRCLTASPDSSEYSVKQSVNCSEASDQNLGLGVEMKR</sequence>
<name>A0A9K3H6L0_HELAN</name>
<proteinExistence type="predicted"/>
<dbReference type="Gramene" id="mRNA:HanXRQr2_Chr14g0633151">
    <property type="protein sequence ID" value="mRNA:HanXRQr2_Chr14g0633151"/>
    <property type="gene ID" value="HanXRQr2_Chr14g0633151"/>
</dbReference>
<dbReference type="AlphaFoldDB" id="A0A9K3H6L0"/>
<organism evidence="1 2">
    <name type="scientific">Helianthus annuus</name>
    <name type="common">Common sunflower</name>
    <dbReference type="NCBI Taxonomy" id="4232"/>
    <lineage>
        <taxon>Eukaryota</taxon>
        <taxon>Viridiplantae</taxon>
        <taxon>Streptophyta</taxon>
        <taxon>Embryophyta</taxon>
        <taxon>Tracheophyta</taxon>
        <taxon>Spermatophyta</taxon>
        <taxon>Magnoliopsida</taxon>
        <taxon>eudicotyledons</taxon>
        <taxon>Gunneridae</taxon>
        <taxon>Pentapetalae</taxon>
        <taxon>asterids</taxon>
        <taxon>campanulids</taxon>
        <taxon>Asterales</taxon>
        <taxon>Asteraceae</taxon>
        <taxon>Asteroideae</taxon>
        <taxon>Heliantheae alliance</taxon>
        <taxon>Heliantheae</taxon>
        <taxon>Helianthus</taxon>
    </lineage>
</organism>
<evidence type="ECO:0000313" key="1">
    <source>
        <dbReference type="EMBL" id="KAF5768161.1"/>
    </source>
</evidence>
<reference evidence="1" key="2">
    <citation type="submission" date="2020-06" db="EMBL/GenBank/DDBJ databases">
        <title>Helianthus annuus Genome sequencing and assembly Release 2.</title>
        <authorList>
            <person name="Gouzy J."/>
            <person name="Langlade N."/>
            <person name="Munos S."/>
        </authorList>
    </citation>
    <scope>NUCLEOTIDE SEQUENCE</scope>
    <source>
        <tissue evidence="1">Leaves</tissue>
    </source>
</reference>
<evidence type="ECO:0000313" key="2">
    <source>
        <dbReference type="Proteomes" id="UP000215914"/>
    </source>
</evidence>
<comment type="caution">
    <text evidence="1">The sequence shown here is derived from an EMBL/GenBank/DDBJ whole genome shotgun (WGS) entry which is preliminary data.</text>
</comment>
<protein>
    <submittedName>
        <fullName evidence="1">Uncharacterized protein</fullName>
    </submittedName>
</protein>
<reference evidence="1" key="1">
    <citation type="journal article" date="2017" name="Nature">
        <title>The sunflower genome provides insights into oil metabolism, flowering and Asterid evolution.</title>
        <authorList>
            <person name="Badouin H."/>
            <person name="Gouzy J."/>
            <person name="Grassa C.J."/>
            <person name="Murat F."/>
            <person name="Staton S.E."/>
            <person name="Cottret L."/>
            <person name="Lelandais-Briere C."/>
            <person name="Owens G.L."/>
            <person name="Carrere S."/>
            <person name="Mayjonade B."/>
            <person name="Legrand L."/>
            <person name="Gill N."/>
            <person name="Kane N.C."/>
            <person name="Bowers J.E."/>
            <person name="Hubner S."/>
            <person name="Bellec A."/>
            <person name="Berard A."/>
            <person name="Berges H."/>
            <person name="Blanchet N."/>
            <person name="Boniface M.C."/>
            <person name="Brunel D."/>
            <person name="Catrice O."/>
            <person name="Chaidir N."/>
            <person name="Claudel C."/>
            <person name="Donnadieu C."/>
            <person name="Faraut T."/>
            <person name="Fievet G."/>
            <person name="Helmstetter N."/>
            <person name="King M."/>
            <person name="Knapp S.J."/>
            <person name="Lai Z."/>
            <person name="Le Paslier M.C."/>
            <person name="Lippi Y."/>
            <person name="Lorenzon L."/>
            <person name="Mandel J.R."/>
            <person name="Marage G."/>
            <person name="Marchand G."/>
            <person name="Marquand E."/>
            <person name="Bret-Mestries E."/>
            <person name="Morien E."/>
            <person name="Nambeesan S."/>
            <person name="Nguyen T."/>
            <person name="Pegot-Espagnet P."/>
            <person name="Pouilly N."/>
            <person name="Raftis F."/>
            <person name="Sallet E."/>
            <person name="Schiex T."/>
            <person name="Thomas J."/>
            <person name="Vandecasteele C."/>
            <person name="Vares D."/>
            <person name="Vear F."/>
            <person name="Vautrin S."/>
            <person name="Crespi M."/>
            <person name="Mangin B."/>
            <person name="Burke J.M."/>
            <person name="Salse J."/>
            <person name="Munos S."/>
            <person name="Vincourt P."/>
            <person name="Rieseberg L.H."/>
            <person name="Langlade N.B."/>
        </authorList>
    </citation>
    <scope>NUCLEOTIDE SEQUENCE</scope>
    <source>
        <tissue evidence="1">Leaves</tissue>
    </source>
</reference>
<dbReference type="EMBL" id="MNCJ02000329">
    <property type="protein sequence ID" value="KAF5768161.1"/>
    <property type="molecule type" value="Genomic_DNA"/>
</dbReference>
<accession>A0A9K3H6L0</accession>
<keyword evidence="2" id="KW-1185">Reference proteome</keyword>
<dbReference type="Proteomes" id="UP000215914">
    <property type="component" value="Unassembled WGS sequence"/>
</dbReference>
<gene>
    <name evidence="1" type="ORF">HanXRQr2_Chr14g0633151</name>
</gene>